<keyword evidence="3" id="KW-0862">Zinc</keyword>
<dbReference type="OrthoDB" id="3800759at2759"/>
<dbReference type="InterPro" id="IPR001841">
    <property type="entry name" value="Znf_RING"/>
</dbReference>
<dbReference type="Pfam" id="PF00097">
    <property type="entry name" value="zf-C3HC4"/>
    <property type="match status" value="1"/>
</dbReference>
<dbReference type="Proteomes" id="UP000799771">
    <property type="component" value="Unassembled WGS sequence"/>
</dbReference>
<reference evidence="6" key="1">
    <citation type="journal article" date="2020" name="Stud. Mycol.">
        <title>101 Dothideomycetes genomes: a test case for predicting lifestyles and emergence of pathogens.</title>
        <authorList>
            <person name="Haridas S."/>
            <person name="Albert R."/>
            <person name="Binder M."/>
            <person name="Bloem J."/>
            <person name="Labutti K."/>
            <person name="Salamov A."/>
            <person name="Andreopoulos B."/>
            <person name="Baker S."/>
            <person name="Barry K."/>
            <person name="Bills G."/>
            <person name="Bluhm B."/>
            <person name="Cannon C."/>
            <person name="Castanera R."/>
            <person name="Culley D."/>
            <person name="Daum C."/>
            <person name="Ezra D."/>
            <person name="Gonzalez J."/>
            <person name="Henrissat B."/>
            <person name="Kuo A."/>
            <person name="Liang C."/>
            <person name="Lipzen A."/>
            <person name="Lutzoni F."/>
            <person name="Magnuson J."/>
            <person name="Mondo S."/>
            <person name="Nolan M."/>
            <person name="Ohm R."/>
            <person name="Pangilinan J."/>
            <person name="Park H.-J."/>
            <person name="Ramirez L."/>
            <person name="Alfaro M."/>
            <person name="Sun H."/>
            <person name="Tritt A."/>
            <person name="Yoshinaga Y."/>
            <person name="Zwiers L.-H."/>
            <person name="Turgeon B."/>
            <person name="Goodwin S."/>
            <person name="Spatafora J."/>
            <person name="Crous P."/>
            <person name="Grigoriev I."/>
        </authorList>
    </citation>
    <scope>NUCLEOTIDE SEQUENCE</scope>
    <source>
        <strain evidence="6">CBS 119687</strain>
    </source>
</reference>
<dbReference type="GO" id="GO:0008270">
    <property type="term" value="F:zinc ion binding"/>
    <property type="evidence" value="ECO:0007669"/>
    <property type="project" value="UniProtKB-KW"/>
</dbReference>
<evidence type="ECO:0000256" key="2">
    <source>
        <dbReference type="ARBA" id="ARBA00022771"/>
    </source>
</evidence>
<evidence type="ECO:0000256" key="3">
    <source>
        <dbReference type="ARBA" id="ARBA00022833"/>
    </source>
</evidence>
<dbReference type="InterPro" id="IPR018957">
    <property type="entry name" value="Znf_C3HC4_RING-type"/>
</dbReference>
<organism evidence="6 7">
    <name type="scientific">Dothidotthia symphoricarpi CBS 119687</name>
    <dbReference type="NCBI Taxonomy" id="1392245"/>
    <lineage>
        <taxon>Eukaryota</taxon>
        <taxon>Fungi</taxon>
        <taxon>Dikarya</taxon>
        <taxon>Ascomycota</taxon>
        <taxon>Pezizomycotina</taxon>
        <taxon>Dothideomycetes</taxon>
        <taxon>Pleosporomycetidae</taxon>
        <taxon>Pleosporales</taxon>
        <taxon>Dothidotthiaceae</taxon>
        <taxon>Dothidotthia</taxon>
    </lineage>
</organism>
<evidence type="ECO:0000256" key="4">
    <source>
        <dbReference type="PROSITE-ProRule" id="PRU00175"/>
    </source>
</evidence>
<dbReference type="EMBL" id="ML977519">
    <property type="protein sequence ID" value="KAF2124381.1"/>
    <property type="molecule type" value="Genomic_DNA"/>
</dbReference>
<evidence type="ECO:0000313" key="7">
    <source>
        <dbReference type="Proteomes" id="UP000799771"/>
    </source>
</evidence>
<dbReference type="GeneID" id="54406718"/>
<proteinExistence type="predicted"/>
<accession>A0A6A6A1E7</accession>
<dbReference type="InterPro" id="IPR013083">
    <property type="entry name" value="Znf_RING/FYVE/PHD"/>
</dbReference>
<sequence>MALFLHNPELFGSSSPANSPICEVCLATSLQPSPLNSTTAPGPIYTLPRCNHTTCRTCLTTHYGATLSPHRDITCPTCLQPCGFQLKPPHFTLYNTRHRKFLSQGRHIPILNPASPHYAGTQPLLLTRADSLAILAALQNDASAHYGTTLATENISHVAVFQKLGRYLANCEAVRLTTPELLQAEFKLMIEELVLEHVLLQPGAKYHSLAKNFRTEDAERDFDMLCHFVRGVKLRHPEFRVFLERWEGVVRWFVGVVAMRWWERFEFAR</sequence>
<keyword evidence="7" id="KW-1185">Reference proteome</keyword>
<dbReference type="SMART" id="SM00184">
    <property type="entry name" value="RING"/>
    <property type="match status" value="1"/>
</dbReference>
<evidence type="ECO:0000313" key="6">
    <source>
        <dbReference type="EMBL" id="KAF2124381.1"/>
    </source>
</evidence>
<keyword evidence="2 4" id="KW-0863">Zinc-finger</keyword>
<keyword evidence="1" id="KW-0479">Metal-binding</keyword>
<dbReference type="PROSITE" id="PS50089">
    <property type="entry name" value="ZF_RING_2"/>
    <property type="match status" value="1"/>
</dbReference>
<name>A0A6A6A1E7_9PLEO</name>
<evidence type="ECO:0000259" key="5">
    <source>
        <dbReference type="PROSITE" id="PS50089"/>
    </source>
</evidence>
<gene>
    <name evidence="6" type="ORF">P153DRAFT_350361</name>
</gene>
<protein>
    <recommendedName>
        <fullName evidence="5">RING-type domain-containing protein</fullName>
    </recommendedName>
</protein>
<feature type="domain" description="RING-type" evidence="5">
    <location>
        <begin position="22"/>
        <end position="78"/>
    </location>
</feature>
<evidence type="ECO:0000256" key="1">
    <source>
        <dbReference type="ARBA" id="ARBA00022723"/>
    </source>
</evidence>
<dbReference type="Gene3D" id="3.30.40.10">
    <property type="entry name" value="Zinc/RING finger domain, C3HC4 (zinc finger)"/>
    <property type="match status" value="1"/>
</dbReference>
<dbReference type="AlphaFoldDB" id="A0A6A6A1E7"/>
<dbReference type="SUPFAM" id="SSF57850">
    <property type="entry name" value="RING/U-box"/>
    <property type="match status" value="1"/>
</dbReference>
<dbReference type="RefSeq" id="XP_033518774.1">
    <property type="nucleotide sequence ID" value="XM_033666286.1"/>
</dbReference>